<feature type="transmembrane region" description="Helical" evidence="1">
    <location>
        <begin position="81"/>
        <end position="106"/>
    </location>
</feature>
<accession>A0AB34KA98</accession>
<keyword evidence="3" id="KW-1185">Reference proteome</keyword>
<sequence length="719" mass="76039">MSSAFPPNYAQELDWASTTCAAIDPPLFDLSLLPISWDSNNDTARISPLLRLLRSFNEDGSIGAVMRDGGAEDVRDYIQSIGVAFGAPLVIGIISLVCCHSPLWVARCCAHRCCAHSATPYSRKSRLGCGCCGFLMGVLTLCFLIIGIVAGSTAVPAVKQTLCSVDDFFLNTTSFLTGVDSRTTTILDLGKASSNTVATMGDGLSCLSATFTTGAVAIACDAVSSASTATSSVNARVLSATGYSPSDLSAAWASYETQLSDTKTLLCTTLPSYRPSVDDALTAVNDLLPSIDSAVGSLDSVSTSLADQIRQVRVGHLEYIKAQRDFWTGASGGQEWSGALLFIPHLLVLTLGLAGVLCMLRRPADKCCTVNAVGVQASGTGWVAYTLFAPLLFMVGGVCILVTLLSSDVGYLIVEVPKSPYSTLGSSFCAQHTLNVGDGEPISMCNVIEGCFADRPVSMWTTLKPTFDFNLTAIAEDVRDAIRASGFEDGPPFNATELRLGARDARRLVNNLDGVNASTFQIPPSHPQHDLINSDLDVIRQNLTLAADTIIETDDITCATNVSDVIPELLDLVDRVLDETSDAAMEYTFHCGFMRFNLEAVVRPSLQGSVRDALGAVALCLVVAGLFALGLTVAIIAMQIQLGDVGIEPGCPSICRCCCCYRPGANVKAARAFNGDSSDSDAATQLVREPSLRSDRLMGTSIPVVSGVPLDNKGWSENV</sequence>
<dbReference type="AlphaFoldDB" id="A0AB34KA98"/>
<organism evidence="2 3">
    <name type="scientific">Prymnesium parvum</name>
    <name type="common">Toxic golden alga</name>
    <dbReference type="NCBI Taxonomy" id="97485"/>
    <lineage>
        <taxon>Eukaryota</taxon>
        <taxon>Haptista</taxon>
        <taxon>Haptophyta</taxon>
        <taxon>Prymnesiophyceae</taxon>
        <taxon>Prymnesiales</taxon>
        <taxon>Prymnesiaceae</taxon>
        <taxon>Prymnesium</taxon>
    </lineage>
</organism>
<feature type="transmembrane region" description="Helical" evidence="1">
    <location>
        <begin position="613"/>
        <end position="638"/>
    </location>
</feature>
<gene>
    <name evidence="2" type="ORF">AB1Y20_001226</name>
</gene>
<protein>
    <recommendedName>
        <fullName evidence="4">Prominin</fullName>
    </recommendedName>
</protein>
<name>A0AB34KA98_PRYPA</name>
<dbReference type="Proteomes" id="UP001515480">
    <property type="component" value="Unassembled WGS sequence"/>
</dbReference>
<proteinExistence type="predicted"/>
<keyword evidence="1" id="KW-1133">Transmembrane helix</keyword>
<feature type="transmembrane region" description="Helical" evidence="1">
    <location>
        <begin position="336"/>
        <end position="360"/>
    </location>
</feature>
<feature type="transmembrane region" description="Helical" evidence="1">
    <location>
        <begin position="391"/>
        <end position="414"/>
    </location>
</feature>
<evidence type="ECO:0000313" key="2">
    <source>
        <dbReference type="EMBL" id="KAL1530317.1"/>
    </source>
</evidence>
<feature type="transmembrane region" description="Helical" evidence="1">
    <location>
        <begin position="127"/>
        <end position="150"/>
    </location>
</feature>
<evidence type="ECO:0000256" key="1">
    <source>
        <dbReference type="SAM" id="Phobius"/>
    </source>
</evidence>
<comment type="caution">
    <text evidence="2">The sequence shown here is derived from an EMBL/GenBank/DDBJ whole genome shotgun (WGS) entry which is preliminary data.</text>
</comment>
<evidence type="ECO:0008006" key="4">
    <source>
        <dbReference type="Google" id="ProtNLM"/>
    </source>
</evidence>
<keyword evidence="1" id="KW-0812">Transmembrane</keyword>
<reference evidence="2 3" key="1">
    <citation type="journal article" date="2024" name="Science">
        <title>Giant polyketide synthase enzymes in the biosynthesis of giant marine polyether toxins.</title>
        <authorList>
            <person name="Fallon T.R."/>
            <person name="Shende V.V."/>
            <person name="Wierzbicki I.H."/>
            <person name="Pendleton A.L."/>
            <person name="Watervoot N.F."/>
            <person name="Auber R.P."/>
            <person name="Gonzalez D.J."/>
            <person name="Wisecaver J.H."/>
            <person name="Moore B.S."/>
        </authorList>
    </citation>
    <scope>NUCLEOTIDE SEQUENCE [LARGE SCALE GENOMIC DNA]</scope>
    <source>
        <strain evidence="2 3">12B1</strain>
    </source>
</reference>
<dbReference type="EMBL" id="JBGBPQ010000001">
    <property type="protein sequence ID" value="KAL1530317.1"/>
    <property type="molecule type" value="Genomic_DNA"/>
</dbReference>
<keyword evidence="1" id="KW-0472">Membrane</keyword>
<evidence type="ECO:0000313" key="3">
    <source>
        <dbReference type="Proteomes" id="UP001515480"/>
    </source>
</evidence>